<dbReference type="PANTHER" id="PTHR31836">
    <property type="match status" value="1"/>
</dbReference>
<dbReference type="Proteomes" id="UP001147746">
    <property type="component" value="Unassembled WGS sequence"/>
</dbReference>
<reference evidence="5" key="2">
    <citation type="journal article" date="2023" name="IMA Fungus">
        <title>Comparative genomic study of the Penicillium genus elucidates a diverse pangenome and 15 lateral gene transfer events.</title>
        <authorList>
            <person name="Petersen C."/>
            <person name="Sorensen T."/>
            <person name="Nielsen M.R."/>
            <person name="Sondergaard T.E."/>
            <person name="Sorensen J.L."/>
            <person name="Fitzpatrick D.A."/>
            <person name="Frisvad J.C."/>
            <person name="Nielsen K.L."/>
        </authorList>
    </citation>
    <scope>NUCLEOTIDE SEQUENCE</scope>
    <source>
        <strain evidence="5">IBT 21472</strain>
    </source>
</reference>
<feature type="compositionally biased region" description="Low complexity" evidence="2">
    <location>
        <begin position="165"/>
        <end position="197"/>
    </location>
</feature>
<dbReference type="InterPro" id="IPR051477">
    <property type="entry name" value="Expansin_CellWall"/>
</dbReference>
<dbReference type="Gene3D" id="2.40.40.10">
    <property type="entry name" value="RlpA-like domain"/>
    <property type="match status" value="1"/>
</dbReference>
<proteinExistence type="predicted"/>
<evidence type="ECO:0000256" key="1">
    <source>
        <dbReference type="ARBA" id="ARBA00022729"/>
    </source>
</evidence>
<evidence type="ECO:0000313" key="6">
    <source>
        <dbReference type="Proteomes" id="UP001147746"/>
    </source>
</evidence>
<reference evidence="5" key="1">
    <citation type="submission" date="2022-12" db="EMBL/GenBank/DDBJ databases">
        <authorList>
            <person name="Petersen C."/>
        </authorList>
    </citation>
    <scope>NUCLEOTIDE SEQUENCE</scope>
    <source>
        <strain evidence="5">IBT 21472</strain>
    </source>
</reference>
<feature type="compositionally biased region" description="Low complexity" evidence="2">
    <location>
        <begin position="139"/>
        <end position="157"/>
    </location>
</feature>
<comment type="caution">
    <text evidence="5">The sequence shown here is derived from an EMBL/GenBank/DDBJ whole genome shotgun (WGS) entry which is preliminary data.</text>
</comment>
<evidence type="ECO:0000313" key="5">
    <source>
        <dbReference type="EMBL" id="KAJ5323815.1"/>
    </source>
</evidence>
<name>A0A9W9Q3C8_9EURO</name>
<dbReference type="EMBL" id="JAPZBO010000002">
    <property type="protein sequence ID" value="KAJ5323815.1"/>
    <property type="molecule type" value="Genomic_DNA"/>
</dbReference>
<feature type="domain" description="Expansin-like EG45" evidence="4">
    <location>
        <begin position="210"/>
        <end position="302"/>
    </location>
</feature>
<dbReference type="NCBIfam" id="NF041144">
    <property type="entry name" value="expansin_EXLX1"/>
    <property type="match status" value="1"/>
</dbReference>
<dbReference type="InterPro" id="IPR036908">
    <property type="entry name" value="RlpA-like_sf"/>
</dbReference>
<keyword evidence="1 3" id="KW-0732">Signal</keyword>
<dbReference type="AlphaFoldDB" id="A0A9W9Q3C8"/>
<feature type="chain" id="PRO_5040866232" description="Expansin-like EG45 domain-containing protein" evidence="3">
    <location>
        <begin position="23"/>
        <end position="393"/>
    </location>
</feature>
<dbReference type="SUPFAM" id="SSF49590">
    <property type="entry name" value="PHL pollen allergen"/>
    <property type="match status" value="1"/>
</dbReference>
<feature type="region of interest" description="Disordered" evidence="2">
    <location>
        <begin position="138"/>
        <end position="197"/>
    </location>
</feature>
<evidence type="ECO:0000256" key="3">
    <source>
        <dbReference type="SAM" id="SignalP"/>
    </source>
</evidence>
<sequence length="393" mass="40349">MKYQQMASIGAAIFGMAASVSAIPLAPREEENFCPKGYKMVVWYETIWSTPEATSTVEISSILSATLTSTSEAVTVLQSQTPAAVESSTPAGDVAVVAAISTSSTPAPVLVPTTTSTSSSISEAPATTSVIVGPETTQVAVPTTSTESSTAETVAPTKVAAVQETTSSTTSSTSTSTTSSAEATSISSTSSSSSAGTSGEATFYGGNVAGGTCSFSGYTLPSGLFGTALSVDQWSDAANCGACVSVTGPSGNSIKAMIVDQCPSCDTNHFDLFQDAFGELADISTGIIDIDWSFTSCELDGPLKLKNKSGTSEYWFSMQVVNANEPITKMEVSADGGSTWQSTSRTYYNYFEQSSGFGTDTVTVRVTGKSGKTVTVEDVGCSSESEYTASSNL</sequence>
<dbReference type="PROSITE" id="PS50842">
    <property type="entry name" value="EXPANSIN_EG45"/>
    <property type="match status" value="1"/>
</dbReference>
<feature type="signal peptide" evidence="3">
    <location>
        <begin position="1"/>
        <end position="22"/>
    </location>
</feature>
<evidence type="ECO:0000256" key="2">
    <source>
        <dbReference type="SAM" id="MobiDB-lite"/>
    </source>
</evidence>
<dbReference type="InterPro" id="IPR036749">
    <property type="entry name" value="Expansin_CBD_sf"/>
</dbReference>
<dbReference type="SUPFAM" id="SSF50685">
    <property type="entry name" value="Barwin-like endoglucanases"/>
    <property type="match status" value="1"/>
</dbReference>
<accession>A0A9W9Q3C8</accession>
<dbReference type="Gene3D" id="2.60.40.760">
    <property type="entry name" value="Expansin, cellulose-binding-like domain"/>
    <property type="match status" value="1"/>
</dbReference>
<dbReference type="CDD" id="cd22271">
    <property type="entry name" value="DPBB_EXP_N-like"/>
    <property type="match status" value="1"/>
</dbReference>
<dbReference type="InterPro" id="IPR009009">
    <property type="entry name" value="RlpA-like_DPBB"/>
</dbReference>
<evidence type="ECO:0000259" key="4">
    <source>
        <dbReference type="PROSITE" id="PS50842"/>
    </source>
</evidence>
<dbReference type="InterPro" id="IPR007112">
    <property type="entry name" value="Expansin/allergen_DPBB_dom"/>
</dbReference>
<dbReference type="PANTHER" id="PTHR31836:SF21">
    <property type="entry name" value="EXPANSIN-LIKE PROTEIN 7"/>
    <property type="match status" value="1"/>
</dbReference>
<protein>
    <recommendedName>
        <fullName evidence="4">Expansin-like EG45 domain-containing protein</fullName>
    </recommendedName>
</protein>
<organism evidence="5 6">
    <name type="scientific">Penicillium atrosanguineum</name>
    <dbReference type="NCBI Taxonomy" id="1132637"/>
    <lineage>
        <taxon>Eukaryota</taxon>
        <taxon>Fungi</taxon>
        <taxon>Dikarya</taxon>
        <taxon>Ascomycota</taxon>
        <taxon>Pezizomycotina</taxon>
        <taxon>Eurotiomycetes</taxon>
        <taxon>Eurotiomycetidae</taxon>
        <taxon>Eurotiales</taxon>
        <taxon>Aspergillaceae</taxon>
        <taxon>Penicillium</taxon>
    </lineage>
</organism>
<dbReference type="Pfam" id="PF03330">
    <property type="entry name" value="DPBB_1"/>
    <property type="match status" value="1"/>
</dbReference>
<keyword evidence="6" id="KW-1185">Reference proteome</keyword>
<dbReference type="InterPro" id="IPR049818">
    <property type="entry name" value="Expansin_EXLX1-like"/>
</dbReference>
<gene>
    <name evidence="5" type="ORF">N7476_002415</name>
</gene>